<dbReference type="RefSeq" id="WP_010599398.1">
    <property type="nucleotide sequence ID" value="NZ_JAPJUH010000002.1"/>
</dbReference>
<keyword evidence="7" id="KW-0436">Ligase</keyword>
<dbReference type="PANTHER" id="PTHR37422">
    <property type="entry name" value="TEICHURONIC ACID BIOSYNTHESIS PROTEIN TUAE"/>
    <property type="match status" value="1"/>
</dbReference>
<dbReference type="Pfam" id="PF04932">
    <property type="entry name" value="Wzy_C"/>
    <property type="match status" value="1"/>
</dbReference>
<keyword evidence="3 5" id="KW-1133">Transmembrane helix</keyword>
<comment type="caution">
    <text evidence="7">The sequence shown here is derived from an EMBL/GenBank/DDBJ whole genome shotgun (WGS) entry which is preliminary data.</text>
</comment>
<keyword evidence="8" id="KW-1185">Reference proteome</keyword>
<evidence type="ECO:0000313" key="8">
    <source>
        <dbReference type="Proteomes" id="UP001142592"/>
    </source>
</evidence>
<keyword evidence="2 5" id="KW-0812">Transmembrane</keyword>
<evidence type="ECO:0000313" key="7">
    <source>
        <dbReference type="EMBL" id="MCX3264025.1"/>
    </source>
</evidence>
<dbReference type="InterPro" id="IPR051533">
    <property type="entry name" value="WaaL-like"/>
</dbReference>
<organism evidence="7 8">
    <name type="scientific">Pedobacter agri</name>
    <dbReference type="NCBI Taxonomy" id="454586"/>
    <lineage>
        <taxon>Bacteria</taxon>
        <taxon>Pseudomonadati</taxon>
        <taxon>Bacteroidota</taxon>
        <taxon>Sphingobacteriia</taxon>
        <taxon>Sphingobacteriales</taxon>
        <taxon>Sphingobacteriaceae</taxon>
        <taxon>Pedobacter</taxon>
    </lineage>
</organism>
<dbReference type="AlphaFoldDB" id="A0A9X3I895"/>
<evidence type="ECO:0000256" key="2">
    <source>
        <dbReference type="ARBA" id="ARBA00022692"/>
    </source>
</evidence>
<feature type="transmembrane region" description="Helical" evidence="5">
    <location>
        <begin position="389"/>
        <end position="414"/>
    </location>
</feature>
<protein>
    <submittedName>
        <fullName evidence="7">O-antigen ligase family protein</fullName>
    </submittedName>
</protein>
<dbReference type="InterPro" id="IPR007016">
    <property type="entry name" value="O-antigen_ligase-rel_domated"/>
</dbReference>
<dbReference type="EMBL" id="JAPJUH010000002">
    <property type="protein sequence ID" value="MCX3264025.1"/>
    <property type="molecule type" value="Genomic_DNA"/>
</dbReference>
<comment type="subcellular location">
    <subcellularLocation>
        <location evidence="1">Membrane</location>
        <topology evidence="1">Multi-pass membrane protein</topology>
    </subcellularLocation>
</comment>
<dbReference type="PANTHER" id="PTHR37422:SF13">
    <property type="entry name" value="LIPOPOLYSACCHARIDE BIOSYNTHESIS PROTEIN PA4999-RELATED"/>
    <property type="match status" value="1"/>
</dbReference>
<dbReference type="GO" id="GO:0016020">
    <property type="term" value="C:membrane"/>
    <property type="evidence" value="ECO:0007669"/>
    <property type="project" value="UniProtKB-SubCell"/>
</dbReference>
<gene>
    <name evidence="7" type="ORF">OQZ29_04670</name>
</gene>
<keyword evidence="4 5" id="KW-0472">Membrane</keyword>
<sequence length="501" mass="57436">MEIKKTSIASTLLKIIALAIIGQFTYSKFPIPVVLLALFLITLIFFITLYKKDFFGFLMQLFICNHYTYGYEIGGTFNFVASVALIAYLLRYGNEFFGNITLQKNTVFLILGLGIIQVLCLIGGSTSTGLKISSTICFLNFFFLFYYCSKVNLDAQKYIQFIYITGIFFLYMFVNAINQRYDYFVSPVDFFPNVGPNAEWELGIPRAAGTLGNFEYYAEYSISIIAICLPGVLSGSFRAVSKRFFLFSIGLCGLGVLAIVLSGTRSSILLLPFLVLLTMVFLYRRLSIKIVLIGASAVALFFVINTIHTIVDFSIFTKRSEEVDMKQVSLKSILSGKDMNRGEIFEYGFKKIEKNRGLLGSGYFTNRRMYIVAHFDKVRPDEIPDYHNLYMSAVVLWGYLGAILFLSLFFISMYRGFKLYFKLKKHQFFLVDFLLGFNLLFMFLMINQFKIQFIRDANYFMLILILLSIYNSLIYLLSQKIVVIPTENLKAYENSSITRHI</sequence>
<reference evidence="7" key="1">
    <citation type="submission" date="2022-11" db="EMBL/GenBank/DDBJ databases">
        <authorList>
            <person name="Graham C."/>
            <person name="Newman J.D."/>
        </authorList>
    </citation>
    <scope>NUCLEOTIDE SEQUENCE</scope>
    <source>
        <strain evidence="7">DSM 19486</strain>
    </source>
</reference>
<evidence type="ECO:0000256" key="3">
    <source>
        <dbReference type="ARBA" id="ARBA00022989"/>
    </source>
</evidence>
<dbReference type="Proteomes" id="UP001142592">
    <property type="component" value="Unassembled WGS sequence"/>
</dbReference>
<feature type="transmembrane region" description="Helical" evidence="5">
    <location>
        <begin position="130"/>
        <end position="149"/>
    </location>
</feature>
<feature type="transmembrane region" description="Helical" evidence="5">
    <location>
        <begin position="244"/>
        <end position="261"/>
    </location>
</feature>
<evidence type="ECO:0000256" key="5">
    <source>
        <dbReference type="SAM" id="Phobius"/>
    </source>
</evidence>
<feature type="transmembrane region" description="Helical" evidence="5">
    <location>
        <begin position="102"/>
        <end position="124"/>
    </location>
</feature>
<evidence type="ECO:0000256" key="1">
    <source>
        <dbReference type="ARBA" id="ARBA00004141"/>
    </source>
</evidence>
<feature type="transmembrane region" description="Helical" evidence="5">
    <location>
        <begin position="33"/>
        <end position="50"/>
    </location>
</feature>
<feature type="transmembrane region" description="Helical" evidence="5">
    <location>
        <begin position="426"/>
        <end position="446"/>
    </location>
</feature>
<feature type="domain" description="O-antigen ligase-related" evidence="6">
    <location>
        <begin position="253"/>
        <end position="406"/>
    </location>
</feature>
<dbReference type="GO" id="GO:0016874">
    <property type="term" value="F:ligase activity"/>
    <property type="evidence" value="ECO:0007669"/>
    <property type="project" value="UniProtKB-KW"/>
</dbReference>
<evidence type="ECO:0000259" key="6">
    <source>
        <dbReference type="Pfam" id="PF04932"/>
    </source>
</evidence>
<feature type="transmembrane region" description="Helical" evidence="5">
    <location>
        <begin position="161"/>
        <end position="178"/>
    </location>
</feature>
<feature type="transmembrane region" description="Helical" evidence="5">
    <location>
        <begin position="267"/>
        <end position="283"/>
    </location>
</feature>
<name>A0A9X3I895_9SPHI</name>
<evidence type="ECO:0000256" key="4">
    <source>
        <dbReference type="ARBA" id="ARBA00023136"/>
    </source>
</evidence>
<feature type="transmembrane region" description="Helical" evidence="5">
    <location>
        <begin position="290"/>
        <end position="311"/>
    </location>
</feature>
<proteinExistence type="predicted"/>
<accession>A0A9X3I895</accession>
<feature type="transmembrane region" description="Helical" evidence="5">
    <location>
        <begin position="220"/>
        <end position="237"/>
    </location>
</feature>
<feature type="transmembrane region" description="Helical" evidence="5">
    <location>
        <begin position="70"/>
        <end position="90"/>
    </location>
</feature>
<feature type="transmembrane region" description="Helical" evidence="5">
    <location>
        <begin position="458"/>
        <end position="477"/>
    </location>
</feature>